<dbReference type="OrthoDB" id="8179045at2759"/>
<feature type="domain" description="Chitin-binding type-2" evidence="1">
    <location>
        <begin position="197"/>
        <end position="257"/>
    </location>
</feature>
<gene>
    <name evidence="2" type="ORF">PMACD_LOCUS4285</name>
</gene>
<organism evidence="2 3">
    <name type="scientific">Pieris macdunnoughi</name>
    <dbReference type="NCBI Taxonomy" id="345717"/>
    <lineage>
        <taxon>Eukaryota</taxon>
        <taxon>Metazoa</taxon>
        <taxon>Ecdysozoa</taxon>
        <taxon>Arthropoda</taxon>
        <taxon>Hexapoda</taxon>
        <taxon>Insecta</taxon>
        <taxon>Pterygota</taxon>
        <taxon>Neoptera</taxon>
        <taxon>Endopterygota</taxon>
        <taxon>Lepidoptera</taxon>
        <taxon>Glossata</taxon>
        <taxon>Ditrysia</taxon>
        <taxon>Papilionoidea</taxon>
        <taxon>Pieridae</taxon>
        <taxon>Pierinae</taxon>
        <taxon>Pieris</taxon>
    </lineage>
</organism>
<dbReference type="PROSITE" id="PS50940">
    <property type="entry name" value="CHIT_BIND_II"/>
    <property type="match status" value="2"/>
</dbReference>
<protein>
    <recommendedName>
        <fullName evidence="1">Chitin-binding type-2 domain-containing protein</fullName>
    </recommendedName>
</protein>
<dbReference type="Proteomes" id="UP000663880">
    <property type="component" value="Unassembled WGS sequence"/>
</dbReference>
<evidence type="ECO:0000259" key="1">
    <source>
        <dbReference type="PROSITE" id="PS50940"/>
    </source>
</evidence>
<proteinExistence type="predicted"/>
<dbReference type="InterPro" id="IPR002557">
    <property type="entry name" value="Chitin-bd_dom"/>
</dbReference>
<evidence type="ECO:0000313" key="3">
    <source>
        <dbReference type="Proteomes" id="UP000663880"/>
    </source>
</evidence>
<name>A0A821PYT9_9NEOP</name>
<sequence length="257" mass="28546">MVYLSVKITLKFLLAFNSLSSHSSSSRSIHTSTGSQAYLDSRPSFRHNIFPPRSKTFQQLILRNDFFSQSICCLWYAKAAVNCTGNGRFPHLDDPLCKSYYMCVYLPWSGSYVHYNYTCPSTSLFNPTTAQCTTNYTCNGATVCTAVGRIPDLSTNCSGYIDCIYINGAILENPVKCPGNSLFNPASSDCEFNYSCTPVCLAVGRFPDTTVPDCKNYYMCLRLGDGTLVSYNNYTCPSISVFNPNTQMCTTNYTCTT</sequence>
<dbReference type="Gene3D" id="2.170.140.10">
    <property type="entry name" value="Chitin binding domain"/>
    <property type="match status" value="3"/>
</dbReference>
<dbReference type="GO" id="GO:0005576">
    <property type="term" value="C:extracellular region"/>
    <property type="evidence" value="ECO:0007669"/>
    <property type="project" value="InterPro"/>
</dbReference>
<accession>A0A821PYT9</accession>
<keyword evidence="3" id="KW-1185">Reference proteome</keyword>
<dbReference type="AlphaFoldDB" id="A0A821PYT9"/>
<dbReference type="Pfam" id="PF01607">
    <property type="entry name" value="CBM_14"/>
    <property type="match status" value="3"/>
</dbReference>
<reference evidence="2" key="1">
    <citation type="submission" date="2021-02" db="EMBL/GenBank/DDBJ databases">
        <authorList>
            <person name="Steward A R."/>
        </authorList>
    </citation>
    <scope>NUCLEOTIDE SEQUENCE</scope>
</reference>
<evidence type="ECO:0000313" key="2">
    <source>
        <dbReference type="EMBL" id="CAF4815282.1"/>
    </source>
</evidence>
<dbReference type="EMBL" id="CAJOBZ010000007">
    <property type="protein sequence ID" value="CAF4815282.1"/>
    <property type="molecule type" value="Genomic_DNA"/>
</dbReference>
<comment type="caution">
    <text evidence="2">The sequence shown here is derived from an EMBL/GenBank/DDBJ whole genome shotgun (WGS) entry which is preliminary data.</text>
</comment>
<dbReference type="GO" id="GO:0008061">
    <property type="term" value="F:chitin binding"/>
    <property type="evidence" value="ECO:0007669"/>
    <property type="project" value="InterPro"/>
</dbReference>
<feature type="domain" description="Chitin-binding type-2" evidence="1">
    <location>
        <begin position="80"/>
        <end position="140"/>
    </location>
</feature>
<dbReference type="SMART" id="SM00494">
    <property type="entry name" value="ChtBD2"/>
    <property type="match status" value="3"/>
</dbReference>